<dbReference type="Pfam" id="PF00535">
    <property type="entry name" value="Glycos_transf_2"/>
    <property type="match status" value="1"/>
</dbReference>
<dbReference type="PANTHER" id="PTHR22916:SF3">
    <property type="entry name" value="UDP-GLCNAC:BETAGAL BETA-1,3-N-ACETYLGLUCOSAMINYLTRANSFERASE-LIKE PROTEIN 1"/>
    <property type="match status" value="1"/>
</dbReference>
<organism evidence="2 3">
    <name type="scientific">Jutongia hominis</name>
    <dbReference type="NCBI Taxonomy" id="2763664"/>
    <lineage>
        <taxon>Bacteria</taxon>
        <taxon>Bacillati</taxon>
        <taxon>Bacillota</taxon>
        <taxon>Clostridia</taxon>
        <taxon>Lachnospirales</taxon>
        <taxon>Lachnospiraceae</taxon>
        <taxon>Jutongia</taxon>
    </lineage>
</organism>
<gene>
    <name evidence="2" type="ORF">H8700_08460</name>
</gene>
<dbReference type="Proteomes" id="UP000637513">
    <property type="component" value="Unassembled WGS sequence"/>
</dbReference>
<evidence type="ECO:0000313" key="2">
    <source>
        <dbReference type="EMBL" id="MBC8557738.1"/>
    </source>
</evidence>
<dbReference type="PANTHER" id="PTHR22916">
    <property type="entry name" value="GLYCOSYLTRANSFERASE"/>
    <property type="match status" value="1"/>
</dbReference>
<comment type="caution">
    <text evidence="2">The sequence shown here is derived from an EMBL/GenBank/DDBJ whole genome shotgun (WGS) entry which is preliminary data.</text>
</comment>
<proteinExistence type="predicted"/>
<dbReference type="InterPro" id="IPR029044">
    <property type="entry name" value="Nucleotide-diphossugar_trans"/>
</dbReference>
<dbReference type="EMBL" id="JACRSW010000031">
    <property type="protein sequence ID" value="MBC8557738.1"/>
    <property type="molecule type" value="Genomic_DNA"/>
</dbReference>
<dbReference type="SUPFAM" id="SSF53448">
    <property type="entry name" value="Nucleotide-diphospho-sugar transferases"/>
    <property type="match status" value="1"/>
</dbReference>
<reference evidence="2 3" key="1">
    <citation type="submission" date="2020-08" db="EMBL/GenBank/DDBJ databases">
        <title>Genome public.</title>
        <authorList>
            <person name="Liu C."/>
            <person name="Sun Q."/>
        </authorList>
    </citation>
    <scope>NUCLEOTIDE SEQUENCE [LARGE SCALE GENOMIC DNA]</scope>
    <source>
        <strain evidence="2 3">BX3</strain>
    </source>
</reference>
<dbReference type="InterPro" id="IPR001173">
    <property type="entry name" value="Glyco_trans_2-like"/>
</dbReference>
<evidence type="ECO:0000259" key="1">
    <source>
        <dbReference type="Pfam" id="PF00535"/>
    </source>
</evidence>
<dbReference type="Gene3D" id="3.90.550.10">
    <property type="entry name" value="Spore Coat Polysaccharide Biosynthesis Protein SpsA, Chain A"/>
    <property type="match status" value="1"/>
</dbReference>
<protein>
    <submittedName>
        <fullName evidence="2">Glycosyltransferase</fullName>
    </submittedName>
</protein>
<feature type="domain" description="Glycosyltransferase 2-like" evidence="1">
    <location>
        <begin position="5"/>
        <end position="167"/>
    </location>
</feature>
<dbReference type="CDD" id="cd00761">
    <property type="entry name" value="Glyco_tranf_GTA_type"/>
    <property type="match status" value="1"/>
</dbReference>
<evidence type="ECO:0000313" key="3">
    <source>
        <dbReference type="Proteomes" id="UP000637513"/>
    </source>
</evidence>
<dbReference type="RefSeq" id="WP_249305084.1">
    <property type="nucleotide sequence ID" value="NZ_JACRSW010000031.1"/>
</dbReference>
<sequence length="362" mass="41830">MPKVSIIVPVYNTEKYLAQCLDSIINQSLKDIEILCVDDGSTDSSPEILKEYAKKDSRIRIIQKPNAGYGNSMNLGIKELTGEYFGLVDSDDCIASNMYEVLYKEATTHDLDFVRSDHYRWYPERDSKKLIYCYATSGLYNVVKRPMDSDDLFVRVVTCTGLYKTSFIRENQIQYNETPGAAFQDQGFWFQTTALANRMMFVNQAFYYYRFDNENSSINSYKVISTMNAEYELNKQIAKKHEDKHEKIIAFYWRARFAMTLFSCRQMGEDVTPEAVKPFCDSFAKASQSGELDTAFFTEDQLLALSYAVSGPEKFSKMQKGNLKWNALLRKCKHRPGPLRKIFFHLRAFGVKLTIDKLLGRM</sequence>
<accession>A0ABR7MX31</accession>
<name>A0ABR7MX31_9FIRM</name>
<keyword evidence="3" id="KW-1185">Reference proteome</keyword>